<sequence>MTYTTLTLTFFVLIALYWNVDSIEKRQMTRLETKCKQNKNYTYLRYRNAEKCMIWMGKDLLYLDAVKSCQEQGALLGTFKTQSELTILRQFAKDTIVWVGLDKINKPTFTWIDDGKQVTNLTFYFPGMSASTDMTAISDCTTWSMMVYHFTFSTVLCFMAAPYICEKR</sequence>
<dbReference type="AlphaFoldDB" id="A0A9W2YE47"/>
<keyword evidence="1" id="KW-0472">Membrane</keyword>
<feature type="chain" id="PRO_5040736298" evidence="2">
    <location>
        <begin position="23"/>
        <end position="168"/>
    </location>
</feature>
<dbReference type="Pfam" id="PF00059">
    <property type="entry name" value="Lectin_C"/>
    <property type="match status" value="1"/>
</dbReference>
<feature type="signal peptide" evidence="2">
    <location>
        <begin position="1"/>
        <end position="22"/>
    </location>
</feature>
<evidence type="ECO:0000259" key="3">
    <source>
        <dbReference type="PROSITE" id="PS50041"/>
    </source>
</evidence>
<dbReference type="InterPro" id="IPR001304">
    <property type="entry name" value="C-type_lectin-like"/>
</dbReference>
<evidence type="ECO:0000313" key="5">
    <source>
        <dbReference type="RefSeq" id="XP_055860995.1"/>
    </source>
</evidence>
<dbReference type="PROSITE" id="PS50041">
    <property type="entry name" value="C_TYPE_LECTIN_2"/>
    <property type="match status" value="1"/>
</dbReference>
<evidence type="ECO:0000256" key="2">
    <source>
        <dbReference type="SAM" id="SignalP"/>
    </source>
</evidence>
<dbReference type="SMART" id="SM00034">
    <property type="entry name" value="CLECT"/>
    <property type="match status" value="1"/>
</dbReference>
<evidence type="ECO:0000313" key="4">
    <source>
        <dbReference type="Proteomes" id="UP001165740"/>
    </source>
</evidence>
<dbReference type="GeneID" id="129921849"/>
<keyword evidence="2" id="KW-0732">Signal</keyword>
<proteinExistence type="predicted"/>
<dbReference type="SUPFAM" id="SSF56436">
    <property type="entry name" value="C-type lectin-like"/>
    <property type="match status" value="1"/>
</dbReference>
<keyword evidence="1" id="KW-0812">Transmembrane</keyword>
<gene>
    <name evidence="5" type="primary">LOC129921849</name>
</gene>
<reference evidence="5" key="1">
    <citation type="submission" date="2025-08" db="UniProtKB">
        <authorList>
            <consortium name="RefSeq"/>
        </authorList>
    </citation>
    <scope>IDENTIFICATION</scope>
</reference>
<keyword evidence="4" id="KW-1185">Reference proteome</keyword>
<dbReference type="Gene3D" id="3.10.100.10">
    <property type="entry name" value="Mannose-Binding Protein A, subunit A"/>
    <property type="match status" value="1"/>
</dbReference>
<dbReference type="RefSeq" id="XP_055860995.1">
    <property type="nucleotide sequence ID" value="XM_056005020.1"/>
</dbReference>
<dbReference type="Proteomes" id="UP001165740">
    <property type="component" value="Chromosome 11"/>
</dbReference>
<keyword evidence="1" id="KW-1133">Transmembrane helix</keyword>
<accession>A0A9W2YE47</accession>
<name>A0A9W2YE47_BIOGL</name>
<dbReference type="InterPro" id="IPR016186">
    <property type="entry name" value="C-type_lectin-like/link_sf"/>
</dbReference>
<dbReference type="OrthoDB" id="8935730at2759"/>
<feature type="domain" description="C-type lectin" evidence="3">
    <location>
        <begin position="48"/>
        <end position="166"/>
    </location>
</feature>
<protein>
    <submittedName>
        <fullName evidence="5">Uncharacterized protein LOC129921849 isoform X1</fullName>
    </submittedName>
</protein>
<dbReference type="InterPro" id="IPR016187">
    <property type="entry name" value="CTDL_fold"/>
</dbReference>
<evidence type="ECO:0000256" key="1">
    <source>
        <dbReference type="SAM" id="Phobius"/>
    </source>
</evidence>
<organism evidence="4 5">
    <name type="scientific">Biomphalaria glabrata</name>
    <name type="common">Bloodfluke planorb</name>
    <name type="synonym">Freshwater snail</name>
    <dbReference type="NCBI Taxonomy" id="6526"/>
    <lineage>
        <taxon>Eukaryota</taxon>
        <taxon>Metazoa</taxon>
        <taxon>Spiralia</taxon>
        <taxon>Lophotrochozoa</taxon>
        <taxon>Mollusca</taxon>
        <taxon>Gastropoda</taxon>
        <taxon>Heterobranchia</taxon>
        <taxon>Euthyneura</taxon>
        <taxon>Panpulmonata</taxon>
        <taxon>Hygrophila</taxon>
        <taxon>Lymnaeoidea</taxon>
        <taxon>Planorbidae</taxon>
        <taxon>Biomphalaria</taxon>
    </lineage>
</organism>
<dbReference type="CDD" id="cd00037">
    <property type="entry name" value="CLECT"/>
    <property type="match status" value="1"/>
</dbReference>
<feature type="transmembrane region" description="Helical" evidence="1">
    <location>
        <begin position="146"/>
        <end position="165"/>
    </location>
</feature>